<dbReference type="EMBL" id="JH993044">
    <property type="protein sequence ID" value="EKX38912.1"/>
    <property type="molecule type" value="Genomic_DNA"/>
</dbReference>
<proteinExistence type="predicted"/>
<reference evidence="5" key="3">
    <citation type="submission" date="2015-06" db="UniProtKB">
        <authorList>
            <consortium name="EnsemblProtists"/>
        </authorList>
    </citation>
    <scope>IDENTIFICATION</scope>
</reference>
<dbReference type="PaxDb" id="55529-EKX38912"/>
<protein>
    <submittedName>
        <fullName evidence="4 5">Uncharacterized protein</fullName>
    </submittedName>
</protein>
<evidence type="ECO:0000256" key="1">
    <source>
        <dbReference type="ARBA" id="ARBA00004229"/>
    </source>
</evidence>
<reference evidence="4 6" key="1">
    <citation type="journal article" date="2012" name="Nature">
        <title>Algal genomes reveal evolutionary mosaicism and the fate of nucleomorphs.</title>
        <authorList>
            <consortium name="DOE Joint Genome Institute"/>
            <person name="Curtis B.A."/>
            <person name="Tanifuji G."/>
            <person name="Burki F."/>
            <person name="Gruber A."/>
            <person name="Irimia M."/>
            <person name="Maruyama S."/>
            <person name="Arias M.C."/>
            <person name="Ball S.G."/>
            <person name="Gile G.H."/>
            <person name="Hirakawa Y."/>
            <person name="Hopkins J.F."/>
            <person name="Kuo A."/>
            <person name="Rensing S.A."/>
            <person name="Schmutz J."/>
            <person name="Symeonidi A."/>
            <person name="Elias M."/>
            <person name="Eveleigh R.J."/>
            <person name="Herman E.K."/>
            <person name="Klute M.J."/>
            <person name="Nakayama T."/>
            <person name="Obornik M."/>
            <person name="Reyes-Prieto A."/>
            <person name="Armbrust E.V."/>
            <person name="Aves S.J."/>
            <person name="Beiko R.G."/>
            <person name="Coutinho P."/>
            <person name="Dacks J.B."/>
            <person name="Durnford D.G."/>
            <person name="Fast N.M."/>
            <person name="Green B.R."/>
            <person name="Grisdale C.J."/>
            <person name="Hempel F."/>
            <person name="Henrissat B."/>
            <person name="Hoppner M.P."/>
            <person name="Ishida K."/>
            <person name="Kim E."/>
            <person name="Koreny L."/>
            <person name="Kroth P.G."/>
            <person name="Liu Y."/>
            <person name="Malik S.B."/>
            <person name="Maier U.G."/>
            <person name="McRose D."/>
            <person name="Mock T."/>
            <person name="Neilson J.A."/>
            <person name="Onodera N.T."/>
            <person name="Poole A.M."/>
            <person name="Pritham E.J."/>
            <person name="Richards T.A."/>
            <person name="Rocap G."/>
            <person name="Roy S.W."/>
            <person name="Sarai C."/>
            <person name="Schaack S."/>
            <person name="Shirato S."/>
            <person name="Slamovits C.H."/>
            <person name="Spencer D.F."/>
            <person name="Suzuki S."/>
            <person name="Worden A.Z."/>
            <person name="Zauner S."/>
            <person name="Barry K."/>
            <person name="Bell C."/>
            <person name="Bharti A.K."/>
            <person name="Crow J.A."/>
            <person name="Grimwood J."/>
            <person name="Kramer R."/>
            <person name="Lindquist E."/>
            <person name="Lucas S."/>
            <person name="Salamov A."/>
            <person name="McFadden G.I."/>
            <person name="Lane C.E."/>
            <person name="Keeling P.J."/>
            <person name="Gray M.W."/>
            <person name="Grigoriev I.V."/>
            <person name="Archibald J.M."/>
        </authorList>
    </citation>
    <scope>NUCLEOTIDE SEQUENCE</scope>
    <source>
        <strain evidence="4 6">CCMP2712</strain>
    </source>
</reference>
<dbReference type="InterPro" id="IPR027417">
    <property type="entry name" value="P-loop_NTPase"/>
</dbReference>
<dbReference type="OrthoDB" id="2407854at2759"/>
<dbReference type="AlphaFoldDB" id="L1IS53"/>
<dbReference type="SUPFAM" id="SSF52540">
    <property type="entry name" value="P-loop containing nucleoside triphosphate hydrolases"/>
    <property type="match status" value="1"/>
</dbReference>
<feature type="region of interest" description="Disordered" evidence="3">
    <location>
        <begin position="84"/>
        <end position="127"/>
    </location>
</feature>
<sequence>MWSLTIRYRSARLAEVKMRSPQREARGRGARAVRSAAGLICLSCFLISSAMGASFPYPGRCVVYNPRMAVGSCCLRVRGGDAREEEEAIERSSKKLRASQDADGQGPDKERPDVKQGPNPPSKTASVEILSSGASAEAEHPGTQRSAWMMVQGTIKGIQQEIKDTRLEVEGVQAKIESVQQEIRGVQVQIEGVHGEIEDALRQIQDQQNSTKKDGLWTLLNELKDHKKQLVGDEKRLEEDKRRLVDDEKQLILKREKLCNILILQSSPTLAQIPETSRPEGKTLLPKQYISFSTCLGGHEQLGRKLFIRESYLEMMERIAMEFRLDPETLKDEESIQRGHQVILTGTPGIGKSCFAYFLLVQLLRPGEQLVYQIGSEYWYFDGEAWSLIEDQSAARRFIRTFRHWYICDLENQDAGNFVRSQFAKTILISAPKTEMFEDILNRGAQRYLLPLWSDEEMSLFISMHGDRVDLEEAEQIIEEWGNVPRYILVKPIPTLEESVVGVGSMSPPKWKTEAESTSKLIDHPPDLEYKTSLADSAFEFVAREVLKRGGKHIIHRLGDRSAWEELNLERSHYVEFPSRCRDLKELEITPNGYYEPKAPNLPCNALCLSESGVLYMFQMTRAPNHLIKLHPLLDTLKALRDKNKFERVSIVFVVPAGHDEWWTWNQDQDYTSDGVETSKEQESEMRRITQFILTLSKEAAKRIRQ</sequence>
<dbReference type="PANTHER" id="PTHR33129:SF1">
    <property type="entry name" value="ATP-BINDING PROTEIN"/>
    <property type="match status" value="1"/>
</dbReference>
<name>L1IS53_GUITC</name>
<gene>
    <name evidence="4" type="ORF">GUITHDRAFT_115015</name>
</gene>
<dbReference type="GO" id="GO:0009507">
    <property type="term" value="C:chloroplast"/>
    <property type="evidence" value="ECO:0007669"/>
    <property type="project" value="UniProtKB-SubCell"/>
</dbReference>
<dbReference type="Proteomes" id="UP000011087">
    <property type="component" value="Unassembled WGS sequence"/>
</dbReference>
<dbReference type="HOGENOM" id="CLU_023275_0_0_1"/>
<dbReference type="GeneID" id="17295639"/>
<reference evidence="6" key="2">
    <citation type="submission" date="2012-11" db="EMBL/GenBank/DDBJ databases">
        <authorList>
            <person name="Kuo A."/>
            <person name="Curtis B.A."/>
            <person name="Tanifuji G."/>
            <person name="Burki F."/>
            <person name="Gruber A."/>
            <person name="Irimia M."/>
            <person name="Maruyama S."/>
            <person name="Arias M.C."/>
            <person name="Ball S.G."/>
            <person name="Gile G.H."/>
            <person name="Hirakawa Y."/>
            <person name="Hopkins J.F."/>
            <person name="Rensing S.A."/>
            <person name="Schmutz J."/>
            <person name="Symeonidi A."/>
            <person name="Elias M."/>
            <person name="Eveleigh R.J."/>
            <person name="Herman E.K."/>
            <person name="Klute M.J."/>
            <person name="Nakayama T."/>
            <person name="Obornik M."/>
            <person name="Reyes-Prieto A."/>
            <person name="Armbrust E.V."/>
            <person name="Aves S.J."/>
            <person name="Beiko R.G."/>
            <person name="Coutinho P."/>
            <person name="Dacks J.B."/>
            <person name="Durnford D.G."/>
            <person name="Fast N.M."/>
            <person name="Green B.R."/>
            <person name="Grisdale C."/>
            <person name="Hempe F."/>
            <person name="Henrissat B."/>
            <person name="Hoppner M.P."/>
            <person name="Ishida K.-I."/>
            <person name="Kim E."/>
            <person name="Koreny L."/>
            <person name="Kroth P.G."/>
            <person name="Liu Y."/>
            <person name="Malik S.-B."/>
            <person name="Maier U.G."/>
            <person name="McRose D."/>
            <person name="Mock T."/>
            <person name="Neilson J.A."/>
            <person name="Onodera N.T."/>
            <person name="Poole A.M."/>
            <person name="Pritham E.J."/>
            <person name="Richards T.A."/>
            <person name="Rocap G."/>
            <person name="Roy S.W."/>
            <person name="Sarai C."/>
            <person name="Schaack S."/>
            <person name="Shirato S."/>
            <person name="Slamovits C.H."/>
            <person name="Spencer D.F."/>
            <person name="Suzuki S."/>
            <person name="Worden A.Z."/>
            <person name="Zauner S."/>
            <person name="Barry K."/>
            <person name="Bell C."/>
            <person name="Bharti A.K."/>
            <person name="Crow J.A."/>
            <person name="Grimwood J."/>
            <person name="Kramer R."/>
            <person name="Lindquist E."/>
            <person name="Lucas S."/>
            <person name="Salamov A."/>
            <person name="McFadden G.I."/>
            <person name="Lane C.E."/>
            <person name="Keeling P.J."/>
            <person name="Gray M.W."/>
            <person name="Grigoriev I.V."/>
            <person name="Archibald J.M."/>
        </authorList>
    </citation>
    <scope>NUCLEOTIDE SEQUENCE</scope>
    <source>
        <strain evidence="6">CCMP2712</strain>
    </source>
</reference>
<evidence type="ECO:0000313" key="6">
    <source>
        <dbReference type="Proteomes" id="UP000011087"/>
    </source>
</evidence>
<evidence type="ECO:0000256" key="2">
    <source>
        <dbReference type="SAM" id="Coils"/>
    </source>
</evidence>
<organism evidence="4">
    <name type="scientific">Guillardia theta (strain CCMP2712)</name>
    <name type="common">Cryptophyte</name>
    <dbReference type="NCBI Taxonomy" id="905079"/>
    <lineage>
        <taxon>Eukaryota</taxon>
        <taxon>Cryptophyceae</taxon>
        <taxon>Pyrenomonadales</taxon>
        <taxon>Geminigeraceae</taxon>
        <taxon>Guillardia</taxon>
    </lineage>
</organism>
<dbReference type="EnsemblProtists" id="EKX38912">
    <property type="protein sequence ID" value="EKX38912"/>
    <property type="gene ID" value="GUITHDRAFT_115015"/>
</dbReference>
<feature type="coiled-coil region" evidence="2">
    <location>
        <begin position="155"/>
        <end position="189"/>
    </location>
</feature>
<evidence type="ECO:0000313" key="4">
    <source>
        <dbReference type="EMBL" id="EKX38912.1"/>
    </source>
</evidence>
<dbReference type="RefSeq" id="XP_005825892.1">
    <property type="nucleotide sequence ID" value="XM_005825835.1"/>
</dbReference>
<dbReference type="PANTHER" id="PTHR33129">
    <property type="entry name" value="PROTEIN KINASE DOMAIN-CONTAINING PROTEIN-RELATED"/>
    <property type="match status" value="1"/>
</dbReference>
<keyword evidence="2" id="KW-0175">Coiled coil</keyword>
<comment type="subcellular location">
    <subcellularLocation>
        <location evidence="1">Plastid</location>
        <location evidence="1">Chloroplast</location>
    </subcellularLocation>
</comment>
<keyword evidence="6" id="KW-1185">Reference proteome</keyword>
<dbReference type="KEGG" id="gtt:GUITHDRAFT_115015"/>
<accession>L1IS53</accession>
<evidence type="ECO:0000313" key="5">
    <source>
        <dbReference type="EnsemblProtists" id="EKX38912"/>
    </source>
</evidence>
<dbReference type="InterPro" id="IPR052980">
    <property type="entry name" value="Crinkler_effector"/>
</dbReference>
<evidence type="ECO:0000256" key="3">
    <source>
        <dbReference type="SAM" id="MobiDB-lite"/>
    </source>
</evidence>